<proteinExistence type="predicted"/>
<reference evidence="2 3" key="1">
    <citation type="submission" date="2020-08" db="EMBL/GenBank/DDBJ databases">
        <title>Genomic Encyclopedia of Type Strains, Phase IV (KMG-IV): sequencing the most valuable type-strain genomes for metagenomic binning, comparative biology and taxonomic classification.</title>
        <authorList>
            <person name="Goeker M."/>
        </authorList>
    </citation>
    <scope>NUCLEOTIDE SEQUENCE [LARGE SCALE GENOMIC DNA]</scope>
    <source>
        <strain evidence="2 3">DSM 11805</strain>
    </source>
</reference>
<keyword evidence="1" id="KW-0472">Membrane</keyword>
<comment type="caution">
    <text evidence="2">The sequence shown here is derived from an EMBL/GenBank/DDBJ whole genome shotgun (WGS) entry which is preliminary data.</text>
</comment>
<gene>
    <name evidence="2" type="ORF">GGQ92_002417</name>
</gene>
<organism evidence="2 3">
    <name type="scientific">Gracilibacillus halotolerans</name>
    <dbReference type="NCBI Taxonomy" id="74386"/>
    <lineage>
        <taxon>Bacteria</taxon>
        <taxon>Bacillati</taxon>
        <taxon>Bacillota</taxon>
        <taxon>Bacilli</taxon>
        <taxon>Bacillales</taxon>
        <taxon>Bacillaceae</taxon>
        <taxon>Gracilibacillus</taxon>
    </lineage>
</organism>
<keyword evidence="1" id="KW-1133">Transmembrane helix</keyword>
<dbReference type="Proteomes" id="UP000572212">
    <property type="component" value="Unassembled WGS sequence"/>
</dbReference>
<keyword evidence="3" id="KW-1185">Reference proteome</keyword>
<sequence>MRVVGFYQEWIWPIASRELSIKSGLGLSRVVGVLSRVDRALSRVRGVLSRVKSVYRESWVLYPEWIGSIESREGSIKSGFALSRVVSSYLPSGVLYGLSFCSIYRRGCSMDCRSVLSTVGGALWTVVLLYLPSWIINERMYIHR</sequence>
<evidence type="ECO:0000313" key="2">
    <source>
        <dbReference type="EMBL" id="MBB6513603.1"/>
    </source>
</evidence>
<evidence type="ECO:0000313" key="3">
    <source>
        <dbReference type="Proteomes" id="UP000572212"/>
    </source>
</evidence>
<protein>
    <submittedName>
        <fullName evidence="2">Uncharacterized protein</fullName>
    </submittedName>
</protein>
<accession>A0A841RPP7</accession>
<dbReference type="AlphaFoldDB" id="A0A841RPP7"/>
<feature type="transmembrane region" description="Helical" evidence="1">
    <location>
        <begin position="115"/>
        <end position="136"/>
    </location>
</feature>
<evidence type="ECO:0000256" key="1">
    <source>
        <dbReference type="SAM" id="Phobius"/>
    </source>
</evidence>
<dbReference type="EMBL" id="JACHON010000014">
    <property type="protein sequence ID" value="MBB6513603.1"/>
    <property type="molecule type" value="Genomic_DNA"/>
</dbReference>
<name>A0A841RPP7_9BACI</name>
<keyword evidence="1" id="KW-0812">Transmembrane</keyword>